<dbReference type="Proteomes" id="UP001228049">
    <property type="component" value="Unassembled WGS sequence"/>
</dbReference>
<dbReference type="SMART" id="SM00225">
    <property type="entry name" value="BTB"/>
    <property type="match status" value="1"/>
</dbReference>
<organism evidence="2 3">
    <name type="scientific">Dissostichus eleginoides</name>
    <name type="common">Patagonian toothfish</name>
    <name type="synonym">Dissostichus amissus</name>
    <dbReference type="NCBI Taxonomy" id="100907"/>
    <lineage>
        <taxon>Eukaryota</taxon>
        <taxon>Metazoa</taxon>
        <taxon>Chordata</taxon>
        <taxon>Craniata</taxon>
        <taxon>Vertebrata</taxon>
        <taxon>Euteleostomi</taxon>
        <taxon>Actinopterygii</taxon>
        <taxon>Neopterygii</taxon>
        <taxon>Teleostei</taxon>
        <taxon>Neoteleostei</taxon>
        <taxon>Acanthomorphata</taxon>
        <taxon>Eupercaria</taxon>
        <taxon>Perciformes</taxon>
        <taxon>Notothenioidei</taxon>
        <taxon>Nototheniidae</taxon>
        <taxon>Dissostichus</taxon>
    </lineage>
</organism>
<name>A0AAD9B4Z7_DISEL</name>
<feature type="non-terminal residue" evidence="2">
    <location>
        <position position="174"/>
    </location>
</feature>
<keyword evidence="3" id="KW-1185">Reference proteome</keyword>
<evidence type="ECO:0000259" key="1">
    <source>
        <dbReference type="SMART" id="SM00225"/>
    </source>
</evidence>
<dbReference type="Gene3D" id="3.30.710.10">
    <property type="entry name" value="Potassium Channel Kv1.1, Chain A"/>
    <property type="match status" value="1"/>
</dbReference>
<accession>A0AAD9B4Z7</accession>
<dbReference type="AlphaFoldDB" id="A0AAD9B4Z7"/>
<dbReference type="PANTHER" id="PTHR24413">
    <property type="entry name" value="SPECKLE-TYPE POZ PROTEIN"/>
    <property type="match status" value="1"/>
</dbReference>
<dbReference type="EMBL" id="JASDAP010000027">
    <property type="protein sequence ID" value="KAK1877320.1"/>
    <property type="molecule type" value="Genomic_DNA"/>
</dbReference>
<gene>
    <name evidence="2" type="ORF">KUDE01_002635</name>
</gene>
<comment type="caution">
    <text evidence="2">The sequence shown here is derived from an EMBL/GenBank/DDBJ whole genome shotgun (WGS) entry which is preliminary data.</text>
</comment>
<dbReference type="InterPro" id="IPR000210">
    <property type="entry name" value="BTB/POZ_dom"/>
</dbReference>
<evidence type="ECO:0000313" key="2">
    <source>
        <dbReference type="EMBL" id="KAK1877320.1"/>
    </source>
</evidence>
<dbReference type="InterPro" id="IPR011333">
    <property type="entry name" value="SKP1/BTB/POZ_sf"/>
</dbReference>
<sequence length="174" mass="19749">MKVPDCRLANELGDLCETHSPVFSAMFEPRWERVRSVEGKVQVGVTVPASDKACFAACRRRQGMSNRMELYDMEPDVFKEMMCFIYTGEAPNLDKMADDLLAAADKYVLERLKVMCEDALCTSLSLESCRYPHPHALHITDQLKMQAVDFINCHAADARETSSWKSMMISHPHV</sequence>
<dbReference type="SUPFAM" id="SSF54695">
    <property type="entry name" value="POZ domain"/>
    <property type="match status" value="1"/>
</dbReference>
<feature type="domain" description="BTB" evidence="1">
    <location>
        <begin position="6"/>
        <end position="124"/>
    </location>
</feature>
<evidence type="ECO:0000313" key="3">
    <source>
        <dbReference type="Proteomes" id="UP001228049"/>
    </source>
</evidence>
<dbReference type="Pfam" id="PF00651">
    <property type="entry name" value="BTB"/>
    <property type="match status" value="1"/>
</dbReference>
<protein>
    <submittedName>
        <fullName evidence="2">Speckle-type POZ protein</fullName>
    </submittedName>
</protein>
<dbReference type="Gene3D" id="1.25.40.420">
    <property type="match status" value="1"/>
</dbReference>
<proteinExistence type="predicted"/>
<reference evidence="2" key="1">
    <citation type="submission" date="2023-04" db="EMBL/GenBank/DDBJ databases">
        <title>Chromosome-level genome of Chaenocephalus aceratus.</title>
        <authorList>
            <person name="Park H."/>
        </authorList>
    </citation>
    <scope>NUCLEOTIDE SEQUENCE</scope>
    <source>
        <strain evidence="2">DE</strain>
        <tissue evidence="2">Muscle</tissue>
    </source>
</reference>